<dbReference type="Pfam" id="PF14429">
    <property type="entry name" value="DOCK-C2"/>
    <property type="match status" value="1"/>
</dbReference>
<dbReference type="Gene3D" id="1.25.40.410">
    <property type="match status" value="1"/>
</dbReference>
<feature type="region of interest" description="Disordered" evidence="3">
    <location>
        <begin position="214"/>
        <end position="233"/>
    </location>
</feature>
<proteinExistence type="inferred from homology"/>
<feature type="compositionally biased region" description="Basic and acidic residues" evidence="3">
    <location>
        <begin position="411"/>
        <end position="430"/>
    </location>
</feature>
<dbReference type="Proteomes" id="UP001347796">
    <property type="component" value="Unassembled WGS sequence"/>
</dbReference>
<feature type="compositionally biased region" description="Basic and acidic residues" evidence="3">
    <location>
        <begin position="439"/>
        <end position="462"/>
    </location>
</feature>
<dbReference type="InterPro" id="IPR037808">
    <property type="entry name" value="C2_Dock-C"/>
</dbReference>
<feature type="compositionally biased region" description="Basic and acidic residues" evidence="3">
    <location>
        <begin position="214"/>
        <end position="231"/>
    </location>
</feature>
<sequence length="1756" mass="199174">MASIGQRAFAQKLNKHAAADVRRQVSSTVSFGQPEIPKSLSGLSLASGQTVPISDVIDPPEFEDFVIQNQCMIERDPFRDLLLFPEDDIEVHSVGKRCRTISPVIPEPGADQDPHVADCITRYTSDYTVVSRKHQTYSSSYCSKDRMAHSDGMIYQDYEVDIEDAPTQFERDSNKRHSIHMNETPRGSWASSIFDLKQSQADVMLPNLFDRLSPETVDRNNENQRQEKRQDNIFSLYPPQDEEEIIERRTPAEVPREHFGHRILVKCLQLSLEMEVEPIFVSMALYDAREKKKISETFHFDLNSENMKRLVSLHIPYQDVSTLSRACTFSITYPSPDVFLVVRLEKVLQQGDISECAEPYMKEDKSAKEEKYRTQASQFCERLGSYRMPFAWTAIYLMNIVTGGGSLEREMSVDVPEKETSRAASLDRRSGQFGSQFEGFRKRSKDDMSTGRRGSMDRGRAGFEKRRSWSPDTYGASLDNFRPITLTVSSFFKQESDKLSDDDLYKFLVDLKRPSSVLKRVKCIPAVLKLDISPCPEEIKYCLTPDLHRVEPYPDDKGRPTKDILEFPSREVYVPATTYRNLLYVSPRYLNFANRQGSARNLAVKVQLMSGEEEAHALPVVFGKSSCPEFARESYTAVTYHNKSPDFYEEIKMKLPGRLTEVHHLLFTFYHISCQVKKNEPTPVEVPVGYTWLPLMRDGQLVVGEFTLPVSIDKPPPRYSMLHPDVQLNNMKWVDSHKGVFNVTVNSVSTIHPQDDFISKFLNLTHAANEQKLPPRLTEITFENELKRSVMDLINAKGDCLVQFLHLILDKLLFLMVRPPVIGGNLINIGQTCFEAIAQIIKKVHVLLEEKNDINGRNALLAVYIKYGCTIPHPGLIHQGSVPSLSPTMSGYATLGRPSSLPVSKHSCMRSTSNPDLAGNTPTSPDAEVAGFNFRGNMDRAGSMRGDDVLIGAVPKVRGKKLVHEELALQWVVSSGTTRDLALTNSWFFFELMVKGMAEHLGYLGKLTAPRQMRFPDHFIDDIHSLVNMLIRDIVDRHIKEPPLIKSLNTSLAFFLHDLLSLMDRGFIFQMISQYCGTTLHKMKSLQDSTGLMLLRLDFIRIICSHEHYFPLNLPFATPTTPSAPSSPTPSTGSMTSHSSYTSTSTLTDKGIFYDLTIEFRQQHYLCGLVLSDLSSALDTYNPVIHHRAINVLRNLLHNHDLDVRYTDPEIKGRLAAMYLPVIGIVIEALPQLYDPYLEERNRNSVHFDEEGNRINQKVAMAIASSAVYKPQEAAFDPSEGSVKSRKAALNAEASRNLLICFMWVVKNCDHKALRQWWSTLPMNKLASLLDVVHFIISNFEYKAKWALVNFDLASQNSSSDETLEDWQDGLTSISTQRSKSSLLSKPTLHEQLWEGIQRKSHDFLRGTGTLLNRSFSKEDQLMSSQGKKAMNQYSQQTLKKSVDMKSKLEEAILGTGNARTEMMLRRRQNSVSSVSGDRTPPLVGNDGGGGGGRLRWRKDQVQWRHSMEIHDGPKPRDMEIVCHVEGSLAAEVSMISLDLLELVMQIAQTSDLMQPLLSSALRVLLHMFALNQSSLVLQNMFATQRALVTRFLDLLFEEETEQCADLCLRLLRHCSSCIGNTRSQASASLYLLMRQNFELGNNFARVKMQVTMSLSSLVGQNHNFNEEYLRKSLKTILTYAEADVELQETTFPEQVRDLVFNLHMILSDTVKMKEFQEDPEMLLDLMYRIAKGYQTSPDLRLTWLQNMAGKHSEVG</sequence>
<protein>
    <recommendedName>
        <fullName evidence="4">C2 DOCK-type domain-containing protein</fullName>
    </recommendedName>
</protein>
<dbReference type="InterPro" id="IPR043161">
    <property type="entry name" value="DOCK_C_lobe_A"/>
</dbReference>
<accession>A0AAN8JQ68</accession>
<evidence type="ECO:0000259" key="4">
    <source>
        <dbReference type="PROSITE" id="PS51650"/>
    </source>
</evidence>
<evidence type="ECO:0000256" key="3">
    <source>
        <dbReference type="SAM" id="MobiDB-lite"/>
    </source>
</evidence>
<gene>
    <name evidence="5" type="ORF">SNE40_012697</name>
</gene>
<feature type="region of interest" description="Disordered" evidence="3">
    <location>
        <begin position="904"/>
        <end position="924"/>
    </location>
</feature>
<dbReference type="EMBL" id="JAZGQO010000008">
    <property type="protein sequence ID" value="KAK6180565.1"/>
    <property type="molecule type" value="Genomic_DNA"/>
</dbReference>
<dbReference type="InterPro" id="IPR021816">
    <property type="entry name" value="DOCK_C/D_N"/>
</dbReference>
<organism evidence="5 6">
    <name type="scientific">Patella caerulea</name>
    <name type="common">Rayed Mediterranean limpet</name>
    <dbReference type="NCBI Taxonomy" id="87958"/>
    <lineage>
        <taxon>Eukaryota</taxon>
        <taxon>Metazoa</taxon>
        <taxon>Spiralia</taxon>
        <taxon>Lophotrochozoa</taxon>
        <taxon>Mollusca</taxon>
        <taxon>Gastropoda</taxon>
        <taxon>Patellogastropoda</taxon>
        <taxon>Patelloidea</taxon>
        <taxon>Patellidae</taxon>
        <taxon>Patella</taxon>
    </lineage>
</organism>
<evidence type="ECO:0000313" key="6">
    <source>
        <dbReference type="Proteomes" id="UP001347796"/>
    </source>
</evidence>
<dbReference type="GO" id="GO:0007264">
    <property type="term" value="P:small GTPase-mediated signal transduction"/>
    <property type="evidence" value="ECO:0007669"/>
    <property type="project" value="InterPro"/>
</dbReference>
<feature type="region of interest" description="Disordered" evidence="3">
    <location>
        <begin position="1471"/>
        <end position="1492"/>
    </location>
</feature>
<evidence type="ECO:0000256" key="1">
    <source>
        <dbReference type="ARBA" id="ARBA00022553"/>
    </source>
</evidence>
<dbReference type="PANTHER" id="PTHR23317">
    <property type="entry name" value="DEDICATOR OF CYTOKINESIS DOCK"/>
    <property type="match status" value="1"/>
</dbReference>
<feature type="region of interest" description="Disordered" evidence="3">
    <location>
        <begin position="411"/>
        <end position="462"/>
    </location>
</feature>
<dbReference type="InterPro" id="IPR027007">
    <property type="entry name" value="C2_DOCK-type_domain"/>
</dbReference>
<dbReference type="CDD" id="cd08696">
    <property type="entry name" value="C2_Dock-C"/>
    <property type="match status" value="1"/>
</dbReference>
<dbReference type="InterPro" id="IPR035892">
    <property type="entry name" value="C2_domain_sf"/>
</dbReference>
<evidence type="ECO:0000313" key="5">
    <source>
        <dbReference type="EMBL" id="KAK6180565.1"/>
    </source>
</evidence>
<dbReference type="InterPro" id="IPR046769">
    <property type="entry name" value="DOCKER_Lobe_A"/>
</dbReference>
<evidence type="ECO:0000256" key="2">
    <source>
        <dbReference type="PROSITE-ProRule" id="PRU00983"/>
    </source>
</evidence>
<dbReference type="GO" id="GO:0005085">
    <property type="term" value="F:guanyl-nucleotide exchange factor activity"/>
    <property type="evidence" value="ECO:0007669"/>
    <property type="project" value="InterPro"/>
</dbReference>
<feature type="compositionally biased region" description="Polar residues" evidence="3">
    <location>
        <begin position="909"/>
        <end position="924"/>
    </location>
</feature>
<name>A0AAN8JQ68_PATCE</name>
<dbReference type="InterPro" id="IPR026791">
    <property type="entry name" value="DOCK"/>
</dbReference>
<feature type="domain" description="C2 DOCK-type" evidence="4">
    <location>
        <begin position="580"/>
        <end position="748"/>
    </location>
</feature>
<feature type="region of interest" description="Disordered" evidence="3">
    <location>
        <begin position="1121"/>
        <end position="1144"/>
    </location>
</feature>
<comment type="caution">
    <text evidence="5">The sequence shown here is derived from an EMBL/GenBank/DDBJ whole genome shotgun (WGS) entry which is preliminary data.</text>
</comment>
<keyword evidence="1" id="KW-0597">Phosphoprotein</keyword>
<keyword evidence="6" id="KW-1185">Reference proteome</keyword>
<dbReference type="Gene3D" id="2.60.40.150">
    <property type="entry name" value="C2 domain"/>
    <property type="match status" value="1"/>
</dbReference>
<reference evidence="5 6" key="1">
    <citation type="submission" date="2024-01" db="EMBL/GenBank/DDBJ databases">
        <title>The genome of the rayed Mediterranean limpet Patella caerulea (Linnaeus, 1758).</title>
        <authorList>
            <person name="Anh-Thu Weber A."/>
            <person name="Halstead-Nussloch G."/>
        </authorList>
    </citation>
    <scope>NUCLEOTIDE SEQUENCE [LARGE SCALE GENOMIC DNA]</scope>
    <source>
        <strain evidence="5">AATW-2023a</strain>
        <tissue evidence="5">Whole specimen</tissue>
    </source>
</reference>
<comment type="similarity">
    <text evidence="2">Belongs to the DOCK family.</text>
</comment>
<dbReference type="PROSITE" id="PS51650">
    <property type="entry name" value="C2_DOCK"/>
    <property type="match status" value="1"/>
</dbReference>
<dbReference type="Pfam" id="PF06920">
    <property type="entry name" value="DHR-2_Lobe_A"/>
    <property type="match status" value="1"/>
</dbReference>
<dbReference type="Pfam" id="PF11878">
    <property type="entry name" value="DOCK_C-D_N"/>
    <property type="match status" value="1"/>
</dbReference>
<dbReference type="PANTHER" id="PTHR23317:SF76">
    <property type="entry name" value="LD20667P"/>
    <property type="match status" value="1"/>
</dbReference>